<dbReference type="InterPro" id="IPR016024">
    <property type="entry name" value="ARM-type_fold"/>
</dbReference>
<proteinExistence type="predicted"/>
<gene>
    <name evidence="3" type="ORF">M408DRAFT_326851</name>
</gene>
<dbReference type="SMART" id="SM00222">
    <property type="entry name" value="Sec7"/>
    <property type="match status" value="1"/>
</dbReference>
<dbReference type="PANTHER" id="PTHR10663:SF388">
    <property type="entry name" value="GOLGI-SPECIFIC BREFELDIN A-RESISTANCE GUANINE NUCLEOTIDE EXCHANGE FACTOR 1"/>
    <property type="match status" value="1"/>
</dbReference>
<dbReference type="OrthoDB" id="10258608at2759"/>
<dbReference type="Pfam" id="PF23325">
    <property type="entry name" value="TPR_28"/>
    <property type="match status" value="1"/>
</dbReference>
<dbReference type="InterPro" id="IPR000904">
    <property type="entry name" value="Sec7_dom"/>
</dbReference>
<dbReference type="SUPFAM" id="SSF48425">
    <property type="entry name" value="Sec7 domain"/>
    <property type="match status" value="1"/>
</dbReference>
<dbReference type="Gene3D" id="1.10.220.20">
    <property type="match status" value="1"/>
</dbReference>
<dbReference type="HOGENOM" id="CLU_001204_3_1_1"/>
<feature type="compositionally biased region" description="Low complexity" evidence="1">
    <location>
        <begin position="460"/>
        <end position="469"/>
    </location>
</feature>
<reference evidence="4" key="2">
    <citation type="submission" date="2015-01" db="EMBL/GenBank/DDBJ databases">
        <title>Evolutionary Origins and Diversification of the Mycorrhizal Mutualists.</title>
        <authorList>
            <consortium name="DOE Joint Genome Institute"/>
            <consortium name="Mycorrhizal Genomics Consortium"/>
            <person name="Kohler A."/>
            <person name="Kuo A."/>
            <person name="Nagy L.G."/>
            <person name="Floudas D."/>
            <person name="Copeland A."/>
            <person name="Barry K.W."/>
            <person name="Cichocki N."/>
            <person name="Veneault-Fourrey C."/>
            <person name="LaButti K."/>
            <person name="Lindquist E.A."/>
            <person name="Lipzen A."/>
            <person name="Lundell T."/>
            <person name="Morin E."/>
            <person name="Murat C."/>
            <person name="Riley R."/>
            <person name="Ohm R."/>
            <person name="Sun H."/>
            <person name="Tunlid A."/>
            <person name="Henrissat B."/>
            <person name="Grigoriev I.V."/>
            <person name="Hibbett D.S."/>
            <person name="Martin F."/>
        </authorList>
    </citation>
    <scope>NUCLEOTIDE SEQUENCE [LARGE SCALE GENOMIC DNA]</scope>
    <source>
        <strain evidence="4">MAFF 305830</strain>
    </source>
</reference>
<dbReference type="Proteomes" id="UP000054097">
    <property type="component" value="Unassembled WGS sequence"/>
</dbReference>
<dbReference type="Pfam" id="PF01369">
    <property type="entry name" value="Sec7"/>
    <property type="match status" value="1"/>
</dbReference>
<evidence type="ECO:0000256" key="1">
    <source>
        <dbReference type="SAM" id="MobiDB-lite"/>
    </source>
</evidence>
<protein>
    <recommendedName>
        <fullName evidence="2">SEC7 domain-containing protein</fullName>
    </recommendedName>
</protein>
<reference evidence="3 4" key="1">
    <citation type="submission" date="2014-04" db="EMBL/GenBank/DDBJ databases">
        <authorList>
            <consortium name="DOE Joint Genome Institute"/>
            <person name="Kuo A."/>
            <person name="Zuccaro A."/>
            <person name="Kohler A."/>
            <person name="Nagy L.G."/>
            <person name="Floudas D."/>
            <person name="Copeland A."/>
            <person name="Barry K.W."/>
            <person name="Cichocki N."/>
            <person name="Veneault-Fourrey C."/>
            <person name="LaButti K."/>
            <person name="Lindquist E.A."/>
            <person name="Lipzen A."/>
            <person name="Lundell T."/>
            <person name="Morin E."/>
            <person name="Murat C."/>
            <person name="Sun H."/>
            <person name="Tunlid A."/>
            <person name="Henrissat B."/>
            <person name="Grigoriev I.V."/>
            <person name="Hibbett D.S."/>
            <person name="Martin F."/>
            <person name="Nordberg H.P."/>
            <person name="Cantor M.N."/>
            <person name="Hua S.X."/>
        </authorList>
    </citation>
    <scope>NUCLEOTIDE SEQUENCE [LARGE SCALE GENOMIC DNA]</scope>
    <source>
        <strain evidence="3 4">MAFF 305830</strain>
    </source>
</reference>
<evidence type="ECO:0000313" key="3">
    <source>
        <dbReference type="EMBL" id="KIM32215.1"/>
    </source>
</evidence>
<accession>A0A0C3B5V5</accession>
<name>A0A0C3B5V5_SERVB</name>
<dbReference type="InterPro" id="IPR056604">
    <property type="entry name" value="GBF1-like_TPR"/>
</dbReference>
<organism evidence="3 4">
    <name type="scientific">Serendipita vermifera MAFF 305830</name>
    <dbReference type="NCBI Taxonomy" id="933852"/>
    <lineage>
        <taxon>Eukaryota</taxon>
        <taxon>Fungi</taxon>
        <taxon>Dikarya</taxon>
        <taxon>Basidiomycota</taxon>
        <taxon>Agaricomycotina</taxon>
        <taxon>Agaricomycetes</taxon>
        <taxon>Sebacinales</taxon>
        <taxon>Serendipitaceae</taxon>
        <taxon>Serendipita</taxon>
    </lineage>
</organism>
<dbReference type="InterPro" id="IPR032691">
    <property type="entry name" value="Mon2/Sec7/BIG1-like_HUS"/>
</dbReference>
<dbReference type="GO" id="GO:0005794">
    <property type="term" value="C:Golgi apparatus"/>
    <property type="evidence" value="ECO:0007669"/>
    <property type="project" value="UniProtKB-ARBA"/>
</dbReference>
<dbReference type="PROSITE" id="PS50190">
    <property type="entry name" value="SEC7"/>
    <property type="match status" value="1"/>
</dbReference>
<feature type="region of interest" description="Disordered" evidence="1">
    <location>
        <begin position="417"/>
        <end position="469"/>
    </location>
</feature>
<dbReference type="Pfam" id="PF12783">
    <property type="entry name" value="Sec7-like_HUS"/>
    <property type="match status" value="1"/>
</dbReference>
<dbReference type="GO" id="GO:0032012">
    <property type="term" value="P:regulation of ARF protein signal transduction"/>
    <property type="evidence" value="ECO:0007669"/>
    <property type="project" value="InterPro"/>
</dbReference>
<dbReference type="STRING" id="933852.A0A0C3B5V5"/>
<sequence length="1515" mass="167424">MENPSSYNLAVPSTHLVYSEILSVTSAMRKNSRWATPTAYYPAAARASLATSFGLRAAVSQGVETSSNTRVSGHRDFDLMVGFEELKREIRGSNDLLDMPLPTILSPFLALIRSPTSTVPITSAALSSIHSFFTCGLISPTSPELRTALSDISNTVSHCKFDAGGNSADEAVIFRIMAVVRECICGPVGPLLGDIEVCEMLESVLTTCCQVRLGEALRRAAEYYMHDLVRVIFRRLESLDPDEVTPEEEETPTELRMNVSPTRDTIAQSIDQVIETPTEAPEREKTPVPVVHDAAPFGLPSVTELLKVLLSLLDPQAQQQLSRAHTDSLLIPSLTTLNVAFSTSGPTIARFPTLRQLVLDTGCKCLFQLARSDNPTVLSLALRTIATIFETMRPHLKLQQELLLSFLIDKLTPPPGSAGANGGRAHLGIAPKRQAGSNASNSDLADRNKEKEEDEDDSSKAASRAGRAGIVPARGETRELMLETLGHLSRYPEFMVDVWVNYDCDINCEDVFERLINFLVKSIQHADPQQKGAQLLCLDLLLSFVSHMAARVDQESSPWPEDYPSIPSILEAKSKKLMVLTGAARFNKHPKGGVAYLEEHGLVQSNVPTTATDAEKAESRAKSLATFLKNTPRLDKKLVGEYIAKPENIGILKAFMSLFDFNGVPIAEAMREMLEAFRLPGESQQIERITDTFAAKYFNSQPAEVKSQDAVHVLSFAIIMLNTDQHNPQVRKRMTFDDFKRNLRGVNDNSDFSVEFLQAIYDSIKKREIIMPDEHVGQLGFEYAWKELLIRSKQTRPLMFCRSSEFDGHMFRLVWRPVVTAISTAFRTLDDDYVVEKVIAGFRDCATLASHLQLPEVFDFIVMSLAYSTGLAEELNFPRQSNFPVVEVEGQTITVSALSVRFGKSLRSQLATVVLFNVLNGNANHLRESWPPIFEMFQTLFMYSLLPSRMLQMEDFLGGTSPIPMAASKPLQAGPRAEGGLLSALSSYLMTPYGSSTDSLIEATPEEIEKTMCAVDCIAACKLDELYSQIMELELDPLLAALKTIQEAADKRTVYRLKAKQNEEQPPPPGVPARERIIQPLPYDAASVFLLEMMISISSHTRQYISDVWPIVFDHISAILSQAQWFSILLVERAVMGLLKMCRIAADVPALRDQLFVALDTLGGLPPDVLNAVAEQLIAGLALLLQNHKSAIRSPTEWKLTYGLLRSTIVHPTASKQTLSLLASLIASESLPVESMEGLVMVLDEFATLAGTATERKRPTQQTARDPLVERGCTAVDQLFELRKDIVRIANTPSGQAQGWSVYALPLLVSLSHQSVNPSREVRHAAITYFQRAIMGPQILQGGGPPQIVIVFHQSVFPLVQDLLDPSVFARDPQPGGMSETRVRACGLLCRGFLYYLDALSVEPEMLTTLWLEVLDLLEELMKVDNRSQLFEAVPESLRNMLLVMHASGALIPPQSPEDRSEELQKRWDRTQEQMEKFLPNFLAEVIPSPVPATDPNQTAAAGVPPVSQSSEPAA</sequence>
<keyword evidence="4" id="KW-1185">Reference proteome</keyword>
<evidence type="ECO:0000259" key="2">
    <source>
        <dbReference type="PROSITE" id="PS50190"/>
    </source>
</evidence>
<dbReference type="GO" id="GO:0005085">
    <property type="term" value="F:guanyl-nucleotide exchange factor activity"/>
    <property type="evidence" value="ECO:0007669"/>
    <property type="project" value="InterPro"/>
</dbReference>
<dbReference type="EMBL" id="KN824280">
    <property type="protein sequence ID" value="KIM32215.1"/>
    <property type="molecule type" value="Genomic_DNA"/>
</dbReference>
<feature type="region of interest" description="Disordered" evidence="1">
    <location>
        <begin position="1488"/>
        <end position="1515"/>
    </location>
</feature>
<dbReference type="GO" id="GO:0016192">
    <property type="term" value="P:vesicle-mediated transport"/>
    <property type="evidence" value="ECO:0007669"/>
    <property type="project" value="UniProtKB-ARBA"/>
</dbReference>
<dbReference type="FunFam" id="1.10.1000.11:FF:000002">
    <property type="entry name" value="Cytohesin 1"/>
    <property type="match status" value="1"/>
</dbReference>
<evidence type="ECO:0000313" key="4">
    <source>
        <dbReference type="Proteomes" id="UP000054097"/>
    </source>
</evidence>
<dbReference type="PANTHER" id="PTHR10663">
    <property type="entry name" value="GUANYL-NUCLEOTIDE EXCHANGE FACTOR"/>
    <property type="match status" value="1"/>
</dbReference>
<dbReference type="CDD" id="cd00171">
    <property type="entry name" value="Sec7"/>
    <property type="match status" value="1"/>
</dbReference>
<dbReference type="SUPFAM" id="SSF48371">
    <property type="entry name" value="ARM repeat"/>
    <property type="match status" value="1"/>
</dbReference>
<dbReference type="InterPro" id="IPR023394">
    <property type="entry name" value="Sec7_C_sf"/>
</dbReference>
<dbReference type="InterPro" id="IPR035999">
    <property type="entry name" value="Sec7_dom_sf"/>
</dbReference>
<feature type="domain" description="SEC7" evidence="2">
    <location>
        <begin position="568"/>
        <end position="767"/>
    </location>
</feature>
<dbReference type="Gene3D" id="1.10.1000.11">
    <property type="entry name" value="Arf Nucleotide-binding Site Opener,domain 2"/>
    <property type="match status" value="1"/>
</dbReference>